<dbReference type="OrthoDB" id="5428890at2759"/>
<reference evidence="3 4" key="1">
    <citation type="submission" date="2016-03" db="EMBL/GenBank/DDBJ databases">
        <authorList>
            <person name="Ploux O."/>
        </authorList>
    </citation>
    <scope>NUCLEOTIDE SEQUENCE [LARGE SCALE GENOMIC DNA]</scope>
    <source>
        <strain evidence="3 4">UAMH 11012</strain>
    </source>
</reference>
<accession>A0A1L7XMB3</accession>
<protein>
    <submittedName>
        <fullName evidence="3">Uncharacterized protein</fullName>
    </submittedName>
</protein>
<gene>
    <name evidence="3" type="ORF">PAC_15987</name>
</gene>
<keyword evidence="4" id="KW-1185">Reference proteome</keyword>
<dbReference type="AlphaFoldDB" id="A0A1L7XMB3"/>
<feature type="region of interest" description="Disordered" evidence="1">
    <location>
        <begin position="240"/>
        <end position="264"/>
    </location>
</feature>
<sequence>MALRQIKERRIANPPMVESGRRALVAAMFTHPPSTEELGGREDRFAAYFTSWYEDQCGDLTGSVSNMTIGDMLSIIALVRGDLETRETIRTKALRNRQQQFKESEIEMAITLAARLWSVSYIDGRHPPFSTGETIDWTTGSLRATLAAHFQPSSGEKGNLPSFFTAEKLDRIAGIQILWTGNLLDHLKMTNDDKAVYLFHQVSFLALHGDSKSEGSLPPDLVKETISTLALLLPGSSKAPNKWYQKKRKGHEDELDPRAGSNGHLNASQRRLEEFKYWGERLGILKQAFDDSEPPSVWHWWRDDRKRVQWYTFWIAVLVLILTVLFGLLQSITSIIQTVMTVRSSHGQ</sequence>
<evidence type="ECO:0000256" key="1">
    <source>
        <dbReference type="SAM" id="MobiDB-lite"/>
    </source>
</evidence>
<dbReference type="EMBL" id="FJOG01000034">
    <property type="protein sequence ID" value="CZR66086.1"/>
    <property type="molecule type" value="Genomic_DNA"/>
</dbReference>
<evidence type="ECO:0000313" key="4">
    <source>
        <dbReference type="Proteomes" id="UP000184330"/>
    </source>
</evidence>
<name>A0A1L7XMB3_9HELO</name>
<keyword evidence="2" id="KW-0812">Transmembrane</keyword>
<proteinExistence type="predicted"/>
<keyword evidence="2" id="KW-0472">Membrane</keyword>
<evidence type="ECO:0000256" key="2">
    <source>
        <dbReference type="SAM" id="Phobius"/>
    </source>
</evidence>
<organism evidence="3 4">
    <name type="scientific">Phialocephala subalpina</name>
    <dbReference type="NCBI Taxonomy" id="576137"/>
    <lineage>
        <taxon>Eukaryota</taxon>
        <taxon>Fungi</taxon>
        <taxon>Dikarya</taxon>
        <taxon>Ascomycota</taxon>
        <taxon>Pezizomycotina</taxon>
        <taxon>Leotiomycetes</taxon>
        <taxon>Helotiales</taxon>
        <taxon>Mollisiaceae</taxon>
        <taxon>Phialocephala</taxon>
        <taxon>Phialocephala fortinii species complex</taxon>
    </lineage>
</organism>
<evidence type="ECO:0000313" key="3">
    <source>
        <dbReference type="EMBL" id="CZR66086.1"/>
    </source>
</evidence>
<keyword evidence="2" id="KW-1133">Transmembrane helix</keyword>
<feature type="transmembrane region" description="Helical" evidence="2">
    <location>
        <begin position="310"/>
        <end position="329"/>
    </location>
</feature>
<dbReference type="Proteomes" id="UP000184330">
    <property type="component" value="Unassembled WGS sequence"/>
</dbReference>